<dbReference type="EMBL" id="JAJSPL020000004">
    <property type="protein sequence ID" value="KAK7747313.1"/>
    <property type="molecule type" value="Genomic_DNA"/>
</dbReference>
<feature type="region of interest" description="Disordered" evidence="1">
    <location>
        <begin position="1"/>
        <end position="37"/>
    </location>
</feature>
<sequence>MQTTTEALDEQRLGQGIRSSAETIAEDSAKVQNTAPVEDTWKKNTRKVAQYLSDNVPEFRRLSELRQKGWENPKGDQYFKQQRRQADEGAKESVKIMNLIMGKIAQEMQTATGSFSISTDNQDTGPPMVLDMCTAPGTYLKYALQTNPGAGAVGFSLPYDKGGHELIVRTSDAVRISFLDITLLAADMGAAGSDIPPDHPHARDFLLTRQLRADQAFDLAICDGQVLRNHEPHRAAYREAREARRLTLTQLALGLAHLRPGGTMIVLLHKLEAWDTVLLLHAFAGFSTVRLFKPRSGHAKRSSFYMVAKDVRSDQAEATAAVEAWKEQWRAATFETDDQRWEEFRQHLQDADPDVDAFLREFGPELARMGREVWAVQGDALAKAPFIRK</sequence>
<accession>A0AAN9UGW3</accession>
<dbReference type="InterPro" id="IPR029063">
    <property type="entry name" value="SAM-dependent_MTases_sf"/>
</dbReference>
<protein>
    <recommendedName>
        <fullName evidence="2">Ribosomal RNA methyltransferase FtsJ domain-containing protein</fullName>
    </recommendedName>
</protein>
<dbReference type="SUPFAM" id="SSF53335">
    <property type="entry name" value="S-adenosyl-L-methionine-dependent methyltransferases"/>
    <property type="match status" value="1"/>
</dbReference>
<feature type="domain" description="Ribosomal RNA methyltransferase FtsJ" evidence="2">
    <location>
        <begin position="124"/>
        <end position="309"/>
    </location>
</feature>
<evidence type="ECO:0000256" key="1">
    <source>
        <dbReference type="SAM" id="MobiDB-lite"/>
    </source>
</evidence>
<dbReference type="GO" id="GO:0008168">
    <property type="term" value="F:methyltransferase activity"/>
    <property type="evidence" value="ECO:0007669"/>
    <property type="project" value="InterPro"/>
</dbReference>
<evidence type="ECO:0000313" key="4">
    <source>
        <dbReference type="Proteomes" id="UP001320245"/>
    </source>
</evidence>
<keyword evidence="4" id="KW-1185">Reference proteome</keyword>
<gene>
    <name evidence="3" type="ORF">SLS53_001566</name>
</gene>
<dbReference type="Gene3D" id="3.40.50.150">
    <property type="entry name" value="Vaccinia Virus protein VP39"/>
    <property type="match status" value="1"/>
</dbReference>
<reference evidence="3 4" key="1">
    <citation type="journal article" date="2023" name="PLoS ONE">
        <title>Cytospora paraplurivora sp. nov. isolated from orchards with fruit tree decline syndrome in Ontario, Canada.</title>
        <authorList>
            <person name="Ilyukhin E."/>
            <person name="Nguyen H.D.T."/>
            <person name="Castle A.J."/>
            <person name="Ellouze W."/>
        </authorList>
    </citation>
    <scope>NUCLEOTIDE SEQUENCE [LARGE SCALE GENOMIC DNA]</scope>
    <source>
        <strain evidence="3 4">FDS-564</strain>
    </source>
</reference>
<dbReference type="InterPro" id="IPR002877">
    <property type="entry name" value="RNA_MeTrfase_FtsJ_dom"/>
</dbReference>
<dbReference type="GO" id="GO:0032259">
    <property type="term" value="P:methylation"/>
    <property type="evidence" value="ECO:0007669"/>
    <property type="project" value="InterPro"/>
</dbReference>
<organism evidence="3 4">
    <name type="scientific">Cytospora paraplurivora</name>
    <dbReference type="NCBI Taxonomy" id="2898453"/>
    <lineage>
        <taxon>Eukaryota</taxon>
        <taxon>Fungi</taxon>
        <taxon>Dikarya</taxon>
        <taxon>Ascomycota</taxon>
        <taxon>Pezizomycotina</taxon>
        <taxon>Sordariomycetes</taxon>
        <taxon>Sordariomycetidae</taxon>
        <taxon>Diaporthales</taxon>
        <taxon>Cytosporaceae</taxon>
        <taxon>Cytospora</taxon>
    </lineage>
</organism>
<proteinExistence type="predicted"/>
<evidence type="ECO:0000313" key="3">
    <source>
        <dbReference type="EMBL" id="KAK7747313.1"/>
    </source>
</evidence>
<comment type="caution">
    <text evidence="3">The sequence shown here is derived from an EMBL/GenBank/DDBJ whole genome shotgun (WGS) entry which is preliminary data.</text>
</comment>
<dbReference type="Pfam" id="PF01728">
    <property type="entry name" value="FtsJ"/>
    <property type="match status" value="1"/>
</dbReference>
<evidence type="ECO:0000259" key="2">
    <source>
        <dbReference type="Pfam" id="PF01728"/>
    </source>
</evidence>
<name>A0AAN9UGW3_9PEZI</name>
<dbReference type="Proteomes" id="UP001320245">
    <property type="component" value="Unassembled WGS sequence"/>
</dbReference>
<dbReference type="AlphaFoldDB" id="A0AAN9UGW3"/>